<protein>
    <submittedName>
        <fullName evidence="2">Uncharacterized protein</fullName>
    </submittedName>
</protein>
<feature type="compositionally biased region" description="Polar residues" evidence="1">
    <location>
        <begin position="159"/>
        <end position="169"/>
    </location>
</feature>
<feature type="compositionally biased region" description="Polar residues" evidence="1">
    <location>
        <begin position="30"/>
        <end position="44"/>
    </location>
</feature>
<feature type="region of interest" description="Disordered" evidence="1">
    <location>
        <begin position="227"/>
        <end position="246"/>
    </location>
</feature>
<accession>A0A364N104</accession>
<evidence type="ECO:0000256" key="1">
    <source>
        <dbReference type="SAM" id="MobiDB-lite"/>
    </source>
</evidence>
<dbReference type="Proteomes" id="UP000249619">
    <property type="component" value="Unassembled WGS sequence"/>
</dbReference>
<sequence length="307" mass="34311">MRHFTTPSSHHSKTPKPTLFSTFRARNGGAPNSSLNCDNTTTMDATPGGSDTEEEDNSAQEREYLDKMTDDTDRRVETVFGAGVDVWKSFGGTVYADVKESVKKKRRDEYMWGKKKANKGKARTKTSDSRSSSPPDDLYRDDEQGEHAPNQALNPPATPTQSEWEIFPVTNSQYDDIRVPLSFSPALHITPHIQEPSPAPVPQTLPNTTPTPIFPPRREKLTATTPSLYRPRTPTDTLFHRGSAGVDPLGNLNRPFRYTSVQVRREEADNGQPSTWVQRPRRVVSGSFGSFEGGRVGRFDERGYRLG</sequence>
<comment type="caution">
    <text evidence="2">The sequence shown here is derived from an EMBL/GenBank/DDBJ whole genome shotgun (WGS) entry which is preliminary data.</text>
</comment>
<organism evidence="2 3">
    <name type="scientific">Stemphylium lycopersici</name>
    <name type="common">Tomato gray leaf spot disease fungus</name>
    <name type="synonym">Thyrospora lycopersici</name>
    <dbReference type="NCBI Taxonomy" id="183478"/>
    <lineage>
        <taxon>Eukaryota</taxon>
        <taxon>Fungi</taxon>
        <taxon>Dikarya</taxon>
        <taxon>Ascomycota</taxon>
        <taxon>Pezizomycotina</taxon>
        <taxon>Dothideomycetes</taxon>
        <taxon>Pleosporomycetidae</taxon>
        <taxon>Pleosporales</taxon>
        <taxon>Pleosporineae</taxon>
        <taxon>Pleosporaceae</taxon>
        <taxon>Stemphylium</taxon>
    </lineage>
</organism>
<feature type="region of interest" description="Disordered" evidence="1">
    <location>
        <begin position="99"/>
        <end position="169"/>
    </location>
</feature>
<dbReference type="OrthoDB" id="3692357at2759"/>
<evidence type="ECO:0000313" key="3">
    <source>
        <dbReference type="Proteomes" id="UP000249619"/>
    </source>
</evidence>
<keyword evidence="3" id="KW-1185">Reference proteome</keyword>
<evidence type="ECO:0000313" key="2">
    <source>
        <dbReference type="EMBL" id="RAR08695.1"/>
    </source>
</evidence>
<name>A0A364N104_STELY</name>
<reference evidence="3" key="1">
    <citation type="submission" date="2018-05" db="EMBL/GenBank/DDBJ databases">
        <title>Draft genome sequence of Stemphylium lycopersici strain CIDEFI 213.</title>
        <authorList>
            <person name="Medina R."/>
            <person name="Franco M.E.E."/>
            <person name="Lucentini C.G."/>
            <person name="Saparrat M.C.N."/>
            <person name="Balatti P.A."/>
        </authorList>
    </citation>
    <scope>NUCLEOTIDE SEQUENCE [LARGE SCALE GENOMIC DNA]</scope>
    <source>
        <strain evidence="3">CIDEFI 213</strain>
    </source>
</reference>
<feature type="compositionally biased region" description="Basic and acidic residues" evidence="1">
    <location>
        <begin position="99"/>
        <end position="112"/>
    </location>
</feature>
<gene>
    <name evidence="2" type="ORF">DDE83_005900</name>
</gene>
<proteinExistence type="predicted"/>
<feature type="compositionally biased region" description="Basic and acidic residues" evidence="1">
    <location>
        <begin position="137"/>
        <end position="146"/>
    </location>
</feature>
<dbReference type="EMBL" id="QGDH01000084">
    <property type="protein sequence ID" value="RAR08695.1"/>
    <property type="molecule type" value="Genomic_DNA"/>
</dbReference>
<feature type="region of interest" description="Disordered" evidence="1">
    <location>
        <begin position="1"/>
        <end position="74"/>
    </location>
</feature>
<feature type="compositionally biased region" description="Basic and acidic residues" evidence="1">
    <location>
        <begin position="59"/>
        <end position="74"/>
    </location>
</feature>
<dbReference type="AlphaFoldDB" id="A0A364N104"/>
<feature type="compositionally biased region" description="Basic residues" evidence="1">
    <location>
        <begin position="113"/>
        <end position="124"/>
    </location>
</feature>
<feature type="region of interest" description="Disordered" evidence="1">
    <location>
        <begin position="195"/>
        <end position="218"/>
    </location>
</feature>